<name>A0AAV2HKS6_LYMST</name>
<dbReference type="GO" id="GO:0005634">
    <property type="term" value="C:nucleus"/>
    <property type="evidence" value="ECO:0007669"/>
    <property type="project" value="TreeGrafter"/>
</dbReference>
<comment type="caution">
    <text evidence="4">The sequence shown here is derived from an EMBL/GenBank/DDBJ whole genome shotgun (WGS) entry which is preliminary data.</text>
</comment>
<keyword evidence="5" id="KW-1185">Reference proteome</keyword>
<reference evidence="4 5" key="1">
    <citation type="submission" date="2024-04" db="EMBL/GenBank/DDBJ databases">
        <authorList>
            <consortium name="Genoscope - CEA"/>
            <person name="William W."/>
        </authorList>
    </citation>
    <scope>NUCLEOTIDE SEQUENCE [LARGE SCALE GENOMIC DNA]</scope>
</reference>
<feature type="non-terminal residue" evidence="4">
    <location>
        <position position="105"/>
    </location>
</feature>
<sequence length="105" mass="11769">MFLINFCSKLGPQSCGKTSLVKLLAQLTGHPLVVLPMNSSMDTTELLGGFEQSDVWRHIAEVASQVQIAVRQVERQCIIDEDPRQTMKVQSLERDWAEYTSLSTS</sequence>
<dbReference type="GO" id="GO:0000055">
    <property type="term" value="P:ribosomal large subunit export from nucleus"/>
    <property type="evidence" value="ECO:0007669"/>
    <property type="project" value="TreeGrafter"/>
</dbReference>
<dbReference type="GO" id="GO:0000027">
    <property type="term" value="P:ribosomal large subunit assembly"/>
    <property type="evidence" value="ECO:0007669"/>
    <property type="project" value="TreeGrafter"/>
</dbReference>
<evidence type="ECO:0000259" key="3">
    <source>
        <dbReference type="Pfam" id="PF07728"/>
    </source>
</evidence>
<evidence type="ECO:0000256" key="1">
    <source>
        <dbReference type="ARBA" id="ARBA00022741"/>
    </source>
</evidence>
<dbReference type="Gene3D" id="3.40.50.300">
    <property type="entry name" value="P-loop containing nucleotide triphosphate hydrolases"/>
    <property type="match status" value="1"/>
</dbReference>
<dbReference type="PANTHER" id="PTHR48103:SF2">
    <property type="entry name" value="MIDASIN"/>
    <property type="match status" value="1"/>
</dbReference>
<dbReference type="Pfam" id="PF07728">
    <property type="entry name" value="AAA_5"/>
    <property type="match status" value="1"/>
</dbReference>
<proteinExistence type="predicted"/>
<dbReference type="InterPro" id="IPR011704">
    <property type="entry name" value="ATPase_dyneun-rel_AAA"/>
</dbReference>
<evidence type="ECO:0000313" key="4">
    <source>
        <dbReference type="EMBL" id="CAL1534630.1"/>
    </source>
</evidence>
<dbReference type="AlphaFoldDB" id="A0AAV2HKS6"/>
<evidence type="ECO:0000313" key="5">
    <source>
        <dbReference type="Proteomes" id="UP001497497"/>
    </source>
</evidence>
<dbReference type="GO" id="GO:0030687">
    <property type="term" value="C:preribosome, large subunit precursor"/>
    <property type="evidence" value="ECO:0007669"/>
    <property type="project" value="TreeGrafter"/>
</dbReference>
<dbReference type="InterPro" id="IPR027417">
    <property type="entry name" value="P-loop_NTPase"/>
</dbReference>
<dbReference type="EMBL" id="CAXITT010000177">
    <property type="protein sequence ID" value="CAL1534630.1"/>
    <property type="molecule type" value="Genomic_DNA"/>
</dbReference>
<protein>
    <recommendedName>
        <fullName evidence="3">ATPase dynein-related AAA domain-containing protein</fullName>
    </recommendedName>
</protein>
<dbReference type="GO" id="GO:0005524">
    <property type="term" value="F:ATP binding"/>
    <property type="evidence" value="ECO:0007669"/>
    <property type="project" value="UniProtKB-KW"/>
</dbReference>
<dbReference type="Proteomes" id="UP001497497">
    <property type="component" value="Unassembled WGS sequence"/>
</dbReference>
<dbReference type="PANTHER" id="PTHR48103">
    <property type="entry name" value="MIDASIN-RELATED"/>
    <property type="match status" value="1"/>
</dbReference>
<dbReference type="SUPFAM" id="SSF52540">
    <property type="entry name" value="P-loop containing nucleoside triphosphate hydrolases"/>
    <property type="match status" value="1"/>
</dbReference>
<feature type="domain" description="ATPase dynein-related AAA" evidence="3">
    <location>
        <begin position="10"/>
        <end position="80"/>
    </location>
</feature>
<accession>A0AAV2HKS6</accession>
<keyword evidence="1" id="KW-0547">Nucleotide-binding</keyword>
<evidence type="ECO:0000256" key="2">
    <source>
        <dbReference type="ARBA" id="ARBA00022840"/>
    </source>
</evidence>
<organism evidence="4 5">
    <name type="scientific">Lymnaea stagnalis</name>
    <name type="common">Great pond snail</name>
    <name type="synonym">Helix stagnalis</name>
    <dbReference type="NCBI Taxonomy" id="6523"/>
    <lineage>
        <taxon>Eukaryota</taxon>
        <taxon>Metazoa</taxon>
        <taxon>Spiralia</taxon>
        <taxon>Lophotrochozoa</taxon>
        <taxon>Mollusca</taxon>
        <taxon>Gastropoda</taxon>
        <taxon>Heterobranchia</taxon>
        <taxon>Euthyneura</taxon>
        <taxon>Panpulmonata</taxon>
        <taxon>Hygrophila</taxon>
        <taxon>Lymnaeoidea</taxon>
        <taxon>Lymnaeidae</taxon>
        <taxon>Lymnaea</taxon>
    </lineage>
</organism>
<dbReference type="GO" id="GO:0016887">
    <property type="term" value="F:ATP hydrolysis activity"/>
    <property type="evidence" value="ECO:0007669"/>
    <property type="project" value="InterPro"/>
</dbReference>
<keyword evidence="2" id="KW-0067">ATP-binding</keyword>
<gene>
    <name evidence="4" type="ORF">GSLYS_00008590001</name>
</gene>